<proteinExistence type="predicted"/>
<dbReference type="AlphaFoldDB" id="A0A7R9D8J7"/>
<accession>A0A7R9D8J7</accession>
<name>A0A7R9D8J7_TIMCR</name>
<organism evidence="1">
    <name type="scientific">Timema cristinae</name>
    <name type="common">Walking stick</name>
    <dbReference type="NCBI Taxonomy" id="61476"/>
    <lineage>
        <taxon>Eukaryota</taxon>
        <taxon>Metazoa</taxon>
        <taxon>Ecdysozoa</taxon>
        <taxon>Arthropoda</taxon>
        <taxon>Hexapoda</taxon>
        <taxon>Insecta</taxon>
        <taxon>Pterygota</taxon>
        <taxon>Neoptera</taxon>
        <taxon>Polyneoptera</taxon>
        <taxon>Phasmatodea</taxon>
        <taxon>Timematodea</taxon>
        <taxon>Timematoidea</taxon>
        <taxon>Timematidae</taxon>
        <taxon>Timema</taxon>
    </lineage>
</organism>
<evidence type="ECO:0000313" key="1">
    <source>
        <dbReference type="EMBL" id="CAD7410111.1"/>
    </source>
</evidence>
<dbReference type="EMBL" id="OC321459">
    <property type="protein sequence ID" value="CAD7410111.1"/>
    <property type="molecule type" value="Genomic_DNA"/>
</dbReference>
<reference evidence="1" key="1">
    <citation type="submission" date="2020-11" db="EMBL/GenBank/DDBJ databases">
        <authorList>
            <person name="Tran Van P."/>
        </authorList>
    </citation>
    <scope>NUCLEOTIDE SEQUENCE</scope>
</reference>
<protein>
    <submittedName>
        <fullName evidence="1">Uncharacterized protein</fullName>
    </submittedName>
</protein>
<gene>
    <name evidence="1" type="ORF">TCEB3V08_LOCUS10330</name>
</gene>
<sequence>MGLHGSPTHGTTQFPHTWDYTVSPHMRLQSSPTHETTRFPHTWDYTVIPTHETTKFPHTWDYKVPPHMRLHGSPTHGTTRSVLEQSLLCTAITTNMKLFVFVLLAAPLVLAKPSHKRLDQASDELNIDAEGYLDAVFSSLPLTQDKPFNFPFALFNYTSVNDDRVDSLSLSGNNVSIYALVTGTNINVTHENGTTTLNSTIILNNTVLTFNYKASLNNSDVIQRGELAVQVEDFIMSVQVFIRAEGQEQEASPGLPLTVDSG</sequence>